<dbReference type="PROSITE" id="PS52016">
    <property type="entry name" value="TONB_DEPENDENT_REC_3"/>
    <property type="match status" value="1"/>
</dbReference>
<dbReference type="InterPro" id="IPR036942">
    <property type="entry name" value="Beta-barrel_TonB_sf"/>
</dbReference>
<evidence type="ECO:0000313" key="14">
    <source>
        <dbReference type="Proteomes" id="UP000195772"/>
    </source>
</evidence>
<evidence type="ECO:0000313" key="13">
    <source>
        <dbReference type="EMBL" id="OUN05092.1"/>
    </source>
</evidence>
<dbReference type="SUPFAM" id="SSF56935">
    <property type="entry name" value="Porins"/>
    <property type="match status" value="1"/>
</dbReference>
<keyword evidence="5 9" id="KW-0798">TonB box</keyword>
<dbReference type="Gene3D" id="2.60.40.1120">
    <property type="entry name" value="Carboxypeptidase-like, regulatory domain"/>
    <property type="match status" value="1"/>
</dbReference>
<dbReference type="Gene3D" id="2.170.130.10">
    <property type="entry name" value="TonB-dependent receptor, plug domain"/>
    <property type="match status" value="1"/>
</dbReference>
<evidence type="ECO:0000256" key="1">
    <source>
        <dbReference type="ARBA" id="ARBA00004571"/>
    </source>
</evidence>
<dbReference type="SUPFAM" id="SSF49464">
    <property type="entry name" value="Carboxypeptidase regulatory domain-like"/>
    <property type="match status" value="1"/>
</dbReference>
<feature type="domain" description="TonB-dependent receptor-like beta-barrel" evidence="11">
    <location>
        <begin position="423"/>
        <end position="997"/>
    </location>
</feature>
<dbReference type="InterPro" id="IPR023996">
    <property type="entry name" value="TonB-dep_OMP_SusC/RagA"/>
</dbReference>
<evidence type="ECO:0000259" key="11">
    <source>
        <dbReference type="Pfam" id="PF00593"/>
    </source>
</evidence>
<evidence type="ECO:0000256" key="7">
    <source>
        <dbReference type="ARBA" id="ARBA00023237"/>
    </source>
</evidence>
<comment type="subcellular location">
    <subcellularLocation>
        <location evidence="1 8">Cell outer membrane</location>
        <topology evidence="1 8">Multi-pass membrane protein</topology>
    </subcellularLocation>
</comment>
<keyword evidence="4 8" id="KW-0812">Transmembrane</keyword>
<dbReference type="InterPro" id="IPR012910">
    <property type="entry name" value="Plug_dom"/>
</dbReference>
<dbReference type="EMBL" id="NFHB01000001">
    <property type="protein sequence ID" value="OUN05092.1"/>
    <property type="molecule type" value="Genomic_DNA"/>
</dbReference>
<evidence type="ECO:0000256" key="8">
    <source>
        <dbReference type="PROSITE-ProRule" id="PRU01360"/>
    </source>
</evidence>
<evidence type="ECO:0000256" key="10">
    <source>
        <dbReference type="SAM" id="SignalP"/>
    </source>
</evidence>
<gene>
    <name evidence="13" type="ORF">B5G41_02000</name>
</gene>
<keyword evidence="2 8" id="KW-0813">Transport</keyword>
<dbReference type="Proteomes" id="UP000195772">
    <property type="component" value="Unassembled WGS sequence"/>
</dbReference>
<dbReference type="AlphaFoldDB" id="A0A1Y3QZL5"/>
<keyword evidence="10" id="KW-0732">Signal</keyword>
<accession>A0A1Y3QZL5</accession>
<proteinExistence type="inferred from homology"/>
<comment type="similarity">
    <text evidence="8 9">Belongs to the TonB-dependent receptor family.</text>
</comment>
<protein>
    <submittedName>
        <fullName evidence="13">SusC/RagA family TonB-linked outer membrane protein</fullName>
    </submittedName>
</protein>
<dbReference type="eggNOG" id="COG4771">
    <property type="taxonomic scope" value="Bacteria"/>
</dbReference>
<feature type="domain" description="TonB-dependent receptor plug" evidence="12">
    <location>
        <begin position="116"/>
        <end position="241"/>
    </location>
</feature>
<dbReference type="GO" id="GO:0009279">
    <property type="term" value="C:cell outer membrane"/>
    <property type="evidence" value="ECO:0007669"/>
    <property type="project" value="UniProtKB-SubCell"/>
</dbReference>
<evidence type="ECO:0000259" key="12">
    <source>
        <dbReference type="Pfam" id="PF07715"/>
    </source>
</evidence>
<feature type="chain" id="PRO_5013096408" evidence="10">
    <location>
        <begin position="22"/>
        <end position="1039"/>
    </location>
</feature>
<keyword evidence="3 8" id="KW-1134">Transmembrane beta strand</keyword>
<dbReference type="InterPro" id="IPR039426">
    <property type="entry name" value="TonB-dep_rcpt-like"/>
</dbReference>
<dbReference type="Gene3D" id="2.40.170.20">
    <property type="entry name" value="TonB-dependent receptor, beta-barrel domain"/>
    <property type="match status" value="1"/>
</dbReference>
<evidence type="ECO:0000256" key="4">
    <source>
        <dbReference type="ARBA" id="ARBA00022692"/>
    </source>
</evidence>
<dbReference type="InterPro" id="IPR037066">
    <property type="entry name" value="Plug_dom_sf"/>
</dbReference>
<dbReference type="Pfam" id="PF00593">
    <property type="entry name" value="TonB_dep_Rec_b-barrel"/>
    <property type="match status" value="1"/>
</dbReference>
<dbReference type="RefSeq" id="WP_087401092.1">
    <property type="nucleotide sequence ID" value="NZ_NFHB01000001.1"/>
</dbReference>
<dbReference type="eggNOG" id="COG1629">
    <property type="taxonomic scope" value="Bacteria"/>
</dbReference>
<keyword evidence="6 8" id="KW-0472">Membrane</keyword>
<dbReference type="Pfam" id="PF07715">
    <property type="entry name" value="Plug"/>
    <property type="match status" value="1"/>
</dbReference>
<name>A0A1Y3QZL5_9BACT</name>
<keyword evidence="7 8" id="KW-0998">Cell outer membrane</keyword>
<evidence type="ECO:0000256" key="9">
    <source>
        <dbReference type="RuleBase" id="RU003357"/>
    </source>
</evidence>
<evidence type="ECO:0000256" key="2">
    <source>
        <dbReference type="ARBA" id="ARBA00022448"/>
    </source>
</evidence>
<feature type="signal peptide" evidence="10">
    <location>
        <begin position="1"/>
        <end position="21"/>
    </location>
</feature>
<reference evidence="14" key="1">
    <citation type="submission" date="2017-04" db="EMBL/GenBank/DDBJ databases">
        <title>Function of individual gut microbiota members based on whole genome sequencing of pure cultures obtained from chicken caecum.</title>
        <authorList>
            <person name="Medvecky M."/>
            <person name="Cejkova D."/>
            <person name="Polansky O."/>
            <person name="Karasova D."/>
            <person name="Kubasova T."/>
            <person name="Cizek A."/>
            <person name="Rychlik I."/>
        </authorList>
    </citation>
    <scope>NUCLEOTIDE SEQUENCE [LARGE SCALE GENOMIC DNA]</scope>
    <source>
        <strain evidence="14">An90</strain>
    </source>
</reference>
<dbReference type="NCBIfam" id="TIGR04056">
    <property type="entry name" value="OMP_RagA_SusC"/>
    <property type="match status" value="1"/>
</dbReference>
<evidence type="ECO:0000256" key="5">
    <source>
        <dbReference type="ARBA" id="ARBA00023077"/>
    </source>
</evidence>
<comment type="caution">
    <text evidence="13">The sequence shown here is derived from an EMBL/GenBank/DDBJ whole genome shotgun (WGS) entry which is preliminary data.</text>
</comment>
<dbReference type="NCBIfam" id="TIGR04057">
    <property type="entry name" value="SusC_RagA_signa"/>
    <property type="match status" value="1"/>
</dbReference>
<dbReference type="InterPro" id="IPR000531">
    <property type="entry name" value="Beta-barrel_TonB"/>
</dbReference>
<dbReference type="OrthoDB" id="9768177at2"/>
<organism evidence="13 14">
    <name type="scientific">Alistipes onderdonkii</name>
    <dbReference type="NCBI Taxonomy" id="328813"/>
    <lineage>
        <taxon>Bacteria</taxon>
        <taxon>Pseudomonadati</taxon>
        <taxon>Bacteroidota</taxon>
        <taxon>Bacteroidia</taxon>
        <taxon>Bacteroidales</taxon>
        <taxon>Rikenellaceae</taxon>
        <taxon>Alistipes</taxon>
    </lineage>
</organism>
<sequence length="1039" mass="114721">MKKSVLLLLLSALFTYGSVYAQLRVTGTVLDAATSEPMAGASVIEQGTTNGTTTDTKGRFAISVKNHQSVLTFSFIGMVPQNIMVGSSTDLRVELQQDVTQIENVVVQIGYGDAQKKNVAGSLGVLSTSEITKSKGTSFMDALQGRMAGVQVSSSSGEPGAGIDITIRGGNSINAGTQPLYIIDDVQIDVNADEVATSSYTSANVRYNPLAGINPSDIESITVLKDASATAIYGSRGANGVVIITTKSGRGEKASVDFDMSVGLARMSNTIDVLQGQEFADYRFAKFPTSDAWGIDTNGDGLPDQVRDFSDYRSRNWQEEVMRTGIIQSYNIGVASGGSAKTKVAASAGYLNQEGIVKKNQMERFTGRIRFDSDLSKQFTIGGTINFSHIVTKGAVTNAGANSYNGLVQSFVLYKPIFVSDDDDEASNPENYNLTNPITFINDSYKASTQNRTIGDLYLKYKILNNLTLRISGGGTILNSKTEEWYPSTTSWGYSKNGMAVVAESGAESWQTSNTLTYAISHGKHYFNAVLGFELRGYTATRLSTRAEGFENQSFNGAFDIGQGSVFPENVQTNRERNTSESEFLRLNYTLAEKYIFTASIRRDGSSKFGKNNKYGYFPSAAFAWSIGKEEFMKQQKIFSDMKLRLSYGVTGNDRIPAYQSLSRTDKTYYSGDNNSVQLGLSPSEISNPDLKWETTYQLNGGLDISMFRNRLSIEADVYYKKTKDMLLHADVPSQIGSYRQWQNIGQVDNKGFELTINTVNIQKRNFTWSTSLNFNLNRNKVVSLGDVSSIPVKVAGGHITEVGRVMVGHPIGSGWGYVFDGIYQKSDFDEQGNLKKGVPSFAGITVKPGDMKFKDIAGNDNVIDPNNDKTVIANSDPKHFGGMTNNFTFKNFDLSFMFQWSYGNDIINIGRYRYEGFVGYNNVSTDYWRNRWTEERPSNRYPSLNGEGKTEMSSYYVEDGSYLRLKNLTVGYTLPTHISRKIGLSHLRVYVTAENLFTCTGYSGYDPEVSFWNRLIPGLDYTNYPRARSVFFGVSIKY</sequence>
<evidence type="ECO:0000256" key="3">
    <source>
        <dbReference type="ARBA" id="ARBA00022452"/>
    </source>
</evidence>
<dbReference type="Pfam" id="PF13715">
    <property type="entry name" value="CarbopepD_reg_2"/>
    <property type="match status" value="1"/>
</dbReference>
<evidence type="ECO:0000256" key="6">
    <source>
        <dbReference type="ARBA" id="ARBA00023136"/>
    </source>
</evidence>
<dbReference type="InterPro" id="IPR023997">
    <property type="entry name" value="TonB-dep_OMP_SusC/RagA_CS"/>
</dbReference>
<dbReference type="InterPro" id="IPR008969">
    <property type="entry name" value="CarboxyPept-like_regulatory"/>
</dbReference>